<dbReference type="AlphaFoldDB" id="A0A4Y2IQY6"/>
<proteinExistence type="predicted"/>
<organism evidence="1 2">
    <name type="scientific">Araneus ventricosus</name>
    <name type="common">Orbweaver spider</name>
    <name type="synonym">Epeira ventricosa</name>
    <dbReference type="NCBI Taxonomy" id="182803"/>
    <lineage>
        <taxon>Eukaryota</taxon>
        <taxon>Metazoa</taxon>
        <taxon>Ecdysozoa</taxon>
        <taxon>Arthropoda</taxon>
        <taxon>Chelicerata</taxon>
        <taxon>Arachnida</taxon>
        <taxon>Araneae</taxon>
        <taxon>Araneomorphae</taxon>
        <taxon>Entelegynae</taxon>
        <taxon>Araneoidea</taxon>
        <taxon>Araneidae</taxon>
        <taxon>Araneus</taxon>
    </lineage>
</organism>
<sequence>MFQTPSRFDQQKMLHFPSTRSLDLWIWLKCAKPGGPEIVGDKWSCRKVNYASLSTEVLYRRRSVVSLDVTPVKSDVEGETSSHWCGVEVWRKDAVLGVIFVILPRFKISRAVLK</sequence>
<reference evidence="1 2" key="1">
    <citation type="journal article" date="2019" name="Sci. Rep.">
        <title>Orb-weaving spider Araneus ventricosus genome elucidates the spidroin gene catalogue.</title>
        <authorList>
            <person name="Kono N."/>
            <person name="Nakamura H."/>
            <person name="Ohtoshi R."/>
            <person name="Moran D.A.P."/>
            <person name="Shinohara A."/>
            <person name="Yoshida Y."/>
            <person name="Fujiwara M."/>
            <person name="Mori M."/>
            <person name="Tomita M."/>
            <person name="Arakawa K."/>
        </authorList>
    </citation>
    <scope>NUCLEOTIDE SEQUENCE [LARGE SCALE GENOMIC DNA]</scope>
</reference>
<gene>
    <name evidence="1" type="ORF">AVEN_21800_1</name>
</gene>
<name>A0A4Y2IQY6_ARAVE</name>
<accession>A0A4Y2IQY6</accession>
<evidence type="ECO:0000313" key="2">
    <source>
        <dbReference type="Proteomes" id="UP000499080"/>
    </source>
</evidence>
<dbReference type="Proteomes" id="UP000499080">
    <property type="component" value="Unassembled WGS sequence"/>
</dbReference>
<comment type="caution">
    <text evidence="1">The sequence shown here is derived from an EMBL/GenBank/DDBJ whole genome shotgun (WGS) entry which is preliminary data.</text>
</comment>
<evidence type="ECO:0000313" key="1">
    <source>
        <dbReference type="EMBL" id="GBM80084.1"/>
    </source>
</evidence>
<dbReference type="EMBL" id="BGPR01002859">
    <property type="protein sequence ID" value="GBM80084.1"/>
    <property type="molecule type" value="Genomic_DNA"/>
</dbReference>
<protein>
    <submittedName>
        <fullName evidence="1">Uncharacterized protein</fullName>
    </submittedName>
</protein>
<keyword evidence="2" id="KW-1185">Reference proteome</keyword>